<evidence type="ECO:0000256" key="2">
    <source>
        <dbReference type="ARBA" id="ARBA00023015"/>
    </source>
</evidence>
<comment type="subcellular location">
    <subcellularLocation>
        <location evidence="1">Nucleus</location>
    </subcellularLocation>
</comment>
<keyword evidence="5" id="KW-0539">Nucleus</keyword>
<dbReference type="AlphaFoldDB" id="A0A835JCY8"/>
<comment type="caution">
    <text evidence="7">The sequence shown here is derived from an EMBL/GenBank/DDBJ whole genome shotgun (WGS) entry which is preliminary data.</text>
</comment>
<accession>A0A835JCY8</accession>
<dbReference type="CDD" id="cd10017">
    <property type="entry name" value="B3_DNA"/>
    <property type="match status" value="1"/>
</dbReference>
<dbReference type="Gene3D" id="2.40.330.10">
    <property type="entry name" value="DNA-binding pseudobarrel domain"/>
    <property type="match status" value="1"/>
</dbReference>
<name>A0A835JCY8_9ROSI</name>
<dbReference type="Pfam" id="PF02362">
    <property type="entry name" value="B3"/>
    <property type="match status" value="1"/>
</dbReference>
<evidence type="ECO:0000313" key="7">
    <source>
        <dbReference type="EMBL" id="KAF9667362.1"/>
    </source>
</evidence>
<gene>
    <name evidence="7" type="ORF">SADUNF_Sadunf15G0015200</name>
</gene>
<dbReference type="InterPro" id="IPR015300">
    <property type="entry name" value="DNA-bd_pseudobarrel_sf"/>
</dbReference>
<dbReference type="GO" id="GO:0005634">
    <property type="term" value="C:nucleus"/>
    <property type="evidence" value="ECO:0007669"/>
    <property type="project" value="UniProtKB-SubCell"/>
</dbReference>
<evidence type="ECO:0000259" key="6">
    <source>
        <dbReference type="SMART" id="SM01019"/>
    </source>
</evidence>
<keyword evidence="3" id="KW-0238">DNA-binding</keyword>
<evidence type="ECO:0000256" key="1">
    <source>
        <dbReference type="ARBA" id="ARBA00004123"/>
    </source>
</evidence>
<evidence type="ECO:0000313" key="8">
    <source>
        <dbReference type="Proteomes" id="UP000657918"/>
    </source>
</evidence>
<proteinExistence type="predicted"/>
<dbReference type="Proteomes" id="UP000657918">
    <property type="component" value="Unassembled WGS sequence"/>
</dbReference>
<dbReference type="InterPro" id="IPR003340">
    <property type="entry name" value="B3_DNA-bd"/>
</dbReference>
<dbReference type="SUPFAM" id="SSF101936">
    <property type="entry name" value="DNA-binding pseudobarrel domain"/>
    <property type="match status" value="1"/>
</dbReference>
<reference evidence="7 8" key="1">
    <citation type="submission" date="2020-10" db="EMBL/GenBank/DDBJ databases">
        <title>Plant Genome Project.</title>
        <authorList>
            <person name="Zhang R.-G."/>
        </authorList>
    </citation>
    <scope>NUCLEOTIDE SEQUENCE [LARGE SCALE GENOMIC DNA]</scope>
    <source>
        <strain evidence="7">FAFU-HL-1</strain>
        <tissue evidence="7">Leaf</tissue>
    </source>
</reference>
<dbReference type="GO" id="GO:0003677">
    <property type="term" value="F:DNA binding"/>
    <property type="evidence" value="ECO:0007669"/>
    <property type="project" value="UniProtKB-KW"/>
</dbReference>
<keyword evidence="2" id="KW-0805">Transcription regulation</keyword>
<evidence type="ECO:0000256" key="5">
    <source>
        <dbReference type="ARBA" id="ARBA00023242"/>
    </source>
</evidence>
<dbReference type="EMBL" id="JADGMS010000015">
    <property type="protein sequence ID" value="KAF9667362.1"/>
    <property type="molecule type" value="Genomic_DNA"/>
</dbReference>
<sequence>MEEFSKILRKTDTKKRLSLPIRLYKSFPPFKSGRHTVEFEATDEKGEPWVFQCSTRKSGPYPKPVLTRGWVAFVKSKKLQIGDKLLMESLSVLLHLTSPLESGLTRFFLPRSRTLENGSLLQNRLCKTEAVPLPCSRWMALWFV</sequence>
<feature type="domain" description="TF-B3" evidence="6">
    <location>
        <begin position="4"/>
        <end position="101"/>
    </location>
</feature>
<evidence type="ECO:0000256" key="4">
    <source>
        <dbReference type="ARBA" id="ARBA00023163"/>
    </source>
</evidence>
<evidence type="ECO:0000256" key="3">
    <source>
        <dbReference type="ARBA" id="ARBA00023125"/>
    </source>
</evidence>
<protein>
    <recommendedName>
        <fullName evidence="6">TF-B3 domain-containing protein</fullName>
    </recommendedName>
</protein>
<dbReference type="SMART" id="SM01019">
    <property type="entry name" value="B3"/>
    <property type="match status" value="1"/>
</dbReference>
<keyword evidence="8" id="KW-1185">Reference proteome</keyword>
<keyword evidence="4" id="KW-0804">Transcription</keyword>
<organism evidence="7 8">
    <name type="scientific">Salix dunnii</name>
    <dbReference type="NCBI Taxonomy" id="1413687"/>
    <lineage>
        <taxon>Eukaryota</taxon>
        <taxon>Viridiplantae</taxon>
        <taxon>Streptophyta</taxon>
        <taxon>Embryophyta</taxon>
        <taxon>Tracheophyta</taxon>
        <taxon>Spermatophyta</taxon>
        <taxon>Magnoliopsida</taxon>
        <taxon>eudicotyledons</taxon>
        <taxon>Gunneridae</taxon>
        <taxon>Pentapetalae</taxon>
        <taxon>rosids</taxon>
        <taxon>fabids</taxon>
        <taxon>Malpighiales</taxon>
        <taxon>Salicaceae</taxon>
        <taxon>Saliceae</taxon>
        <taxon>Salix</taxon>
    </lineage>
</organism>